<dbReference type="OrthoDB" id="10273255at2759"/>
<keyword evidence="2" id="KW-1185">Reference proteome</keyword>
<reference evidence="1 2" key="1">
    <citation type="journal article" date="2014" name="Mol. Plant">
        <title>Chromosome Scale Genome Assembly and Transcriptome Profiling of Nannochloropsis gaditana in Nitrogen Depletion.</title>
        <authorList>
            <person name="Corteggiani Carpinelli E."/>
            <person name="Telatin A."/>
            <person name="Vitulo N."/>
            <person name="Forcato C."/>
            <person name="D'Angelo M."/>
            <person name="Schiavon R."/>
            <person name="Vezzi A."/>
            <person name="Giacometti G.M."/>
            <person name="Morosinotto T."/>
            <person name="Valle G."/>
        </authorList>
    </citation>
    <scope>NUCLEOTIDE SEQUENCE [LARGE SCALE GENOMIC DNA]</scope>
    <source>
        <strain evidence="1 2">B-31</strain>
    </source>
</reference>
<dbReference type="Gene3D" id="3.40.50.1110">
    <property type="entry name" value="SGNH hydrolase"/>
    <property type="match status" value="1"/>
</dbReference>
<name>W7T1B7_9STRA</name>
<organism evidence="1 2">
    <name type="scientific">Nannochloropsis gaditana</name>
    <dbReference type="NCBI Taxonomy" id="72520"/>
    <lineage>
        <taxon>Eukaryota</taxon>
        <taxon>Sar</taxon>
        <taxon>Stramenopiles</taxon>
        <taxon>Ochrophyta</taxon>
        <taxon>Eustigmatophyceae</taxon>
        <taxon>Eustigmatales</taxon>
        <taxon>Monodopsidaceae</taxon>
        <taxon>Nannochloropsis</taxon>
    </lineage>
</organism>
<proteinExistence type="predicted"/>
<dbReference type="InterPro" id="IPR036514">
    <property type="entry name" value="SGNH_hydro_sf"/>
</dbReference>
<accession>W7T1B7</accession>
<gene>
    <name evidence="1" type="ORF">Naga_101046g1</name>
</gene>
<evidence type="ECO:0000313" key="2">
    <source>
        <dbReference type="Proteomes" id="UP000019335"/>
    </source>
</evidence>
<dbReference type="AlphaFoldDB" id="W7T1B7"/>
<sequence>MFLYLICVGSWAVSNLRSYTLVNTKMVKPPQSQLCFITILIAVLSLVAWQAAPRDAVSLLGGQAFASDQCHVFHNRGIWIGNYTSWQLQDGERRDTLSKLHDFIGISSRHHPRPRHILLAGDSTMKRLSQNLPIKEMHGQQPTTVKTGKRCGLLEYYSLPRATVWTAPNKTLEGPVVFGLRGFCTDCAGCDAALLSVVDVATNGTWTYEYVPVEFARDREFPTATGATTSQEALGQYLEGTYQRDLCILSAVLHDAILNITAEQFADNVVNYVNTVRPFCSKIIWLLPSASLNLNNQPQTYNRLLEFGRALETRCSQLGSNLLLLHVWNMSLPKELHADNLHHKPSYYSWLGKLLLQPLLFSK</sequence>
<dbReference type="Proteomes" id="UP000019335">
    <property type="component" value="Unassembled WGS sequence"/>
</dbReference>
<comment type="caution">
    <text evidence="1">The sequence shown here is derived from an EMBL/GenBank/DDBJ whole genome shotgun (WGS) entry which is preliminary data.</text>
</comment>
<dbReference type="EMBL" id="AZIL01003023">
    <property type="protein sequence ID" value="EWM20502.1"/>
    <property type="molecule type" value="Genomic_DNA"/>
</dbReference>
<dbReference type="SUPFAM" id="SSF52266">
    <property type="entry name" value="SGNH hydrolase"/>
    <property type="match status" value="1"/>
</dbReference>
<protein>
    <submittedName>
        <fullName evidence="1">Esterase, SGNH hydrolase-type, subgroup</fullName>
    </submittedName>
</protein>
<keyword evidence="1" id="KW-0378">Hydrolase</keyword>
<evidence type="ECO:0000313" key="1">
    <source>
        <dbReference type="EMBL" id="EWM20502.1"/>
    </source>
</evidence>
<dbReference type="GO" id="GO:0016787">
    <property type="term" value="F:hydrolase activity"/>
    <property type="evidence" value="ECO:0007669"/>
    <property type="project" value="UniProtKB-KW"/>
</dbReference>